<keyword evidence="2" id="KW-1185">Reference proteome</keyword>
<evidence type="ECO:0000313" key="2">
    <source>
        <dbReference type="Proteomes" id="UP000828941"/>
    </source>
</evidence>
<dbReference type="EMBL" id="CM039433">
    <property type="protein sequence ID" value="KAI4326768.1"/>
    <property type="molecule type" value="Genomic_DNA"/>
</dbReference>
<comment type="caution">
    <text evidence="1">The sequence shown here is derived from an EMBL/GenBank/DDBJ whole genome shotgun (WGS) entry which is preliminary data.</text>
</comment>
<gene>
    <name evidence="1" type="ORF">L6164_019305</name>
</gene>
<reference evidence="1 2" key="1">
    <citation type="journal article" date="2022" name="DNA Res.">
        <title>Chromosomal-level genome assembly of the orchid tree Bauhinia variegata (Leguminosae; Cercidoideae) supports the allotetraploid origin hypothesis of Bauhinia.</title>
        <authorList>
            <person name="Zhong Y."/>
            <person name="Chen Y."/>
            <person name="Zheng D."/>
            <person name="Pang J."/>
            <person name="Liu Y."/>
            <person name="Luo S."/>
            <person name="Meng S."/>
            <person name="Qian L."/>
            <person name="Wei D."/>
            <person name="Dai S."/>
            <person name="Zhou R."/>
        </authorList>
    </citation>
    <scope>NUCLEOTIDE SEQUENCE [LARGE SCALE GENOMIC DNA]</scope>
    <source>
        <strain evidence="1">BV-YZ2020</strain>
    </source>
</reference>
<name>A0ACB9MRK1_BAUVA</name>
<organism evidence="1 2">
    <name type="scientific">Bauhinia variegata</name>
    <name type="common">Purple orchid tree</name>
    <name type="synonym">Phanera variegata</name>
    <dbReference type="NCBI Taxonomy" id="167791"/>
    <lineage>
        <taxon>Eukaryota</taxon>
        <taxon>Viridiplantae</taxon>
        <taxon>Streptophyta</taxon>
        <taxon>Embryophyta</taxon>
        <taxon>Tracheophyta</taxon>
        <taxon>Spermatophyta</taxon>
        <taxon>Magnoliopsida</taxon>
        <taxon>eudicotyledons</taxon>
        <taxon>Gunneridae</taxon>
        <taxon>Pentapetalae</taxon>
        <taxon>rosids</taxon>
        <taxon>fabids</taxon>
        <taxon>Fabales</taxon>
        <taxon>Fabaceae</taxon>
        <taxon>Cercidoideae</taxon>
        <taxon>Cercideae</taxon>
        <taxon>Bauhiniinae</taxon>
        <taxon>Bauhinia</taxon>
    </lineage>
</organism>
<dbReference type="Proteomes" id="UP000828941">
    <property type="component" value="Chromosome 8"/>
</dbReference>
<evidence type="ECO:0000313" key="1">
    <source>
        <dbReference type="EMBL" id="KAI4326768.1"/>
    </source>
</evidence>
<proteinExistence type="predicted"/>
<protein>
    <submittedName>
        <fullName evidence="1">Uncharacterized protein</fullName>
    </submittedName>
</protein>
<sequence>MECTDRVHGDGVGIIKNDRVPDQADDTWTVHGDCGCLRLAAHPAAAKAPQLGKRDFAKTCKWKFLKAKPVSETKWWDGSFHDSRSNSYSKFIQENQLVGQWSGFVVPLQADFNGTSTLWGSKQISQIQS</sequence>
<accession>A0ACB9MRK1</accession>